<dbReference type="RefSeq" id="WP_262070347.1">
    <property type="nucleotide sequence ID" value="NZ_JAMXOC010000039.1"/>
</dbReference>
<dbReference type="Pfam" id="PF02368">
    <property type="entry name" value="Big_2"/>
    <property type="match status" value="2"/>
</dbReference>
<keyword evidence="2" id="KW-0732">Signal</keyword>
<gene>
    <name evidence="4" type="ORF">NK118_14635</name>
</gene>
<feature type="domain" description="BIG2" evidence="3">
    <location>
        <begin position="331"/>
        <end position="410"/>
    </location>
</feature>
<proteinExistence type="predicted"/>
<dbReference type="Gene3D" id="2.60.40.1080">
    <property type="match status" value="3"/>
</dbReference>
<keyword evidence="5" id="KW-1185">Reference proteome</keyword>
<sequence length="734" mass="77926">MKERKRRALTSITALGCAAAVLVAGTFAWQAVSSARNEFSNEKVDDIKNPGGNLHDDFNSETGDKNIYVENTGDTSIYVRVKLEEYLRKDATTAEDGHSWSTHIPASGKVADCENGFHDAYDDAFQWTMGNKSVYGYNSIVGANDGTSGWTEITEDMDADQVAAARKANDQLVADALGSAKSGSTIVDMKGATTALKATPTAEVITMKEYAAKSDAQKATFTGWVYDVDGYAYWSQPLNPGNATGLLLDSVSLPENETYFYAINATMEYVDRDDLGAWTGPGSDGVREITTNPKGQMTSSVNDKGNEIKSGSTPGQTSIEASGNAKDMLNELSGSNLEAAGATTTLPVGDKAPAPTVTDGEGNKVTVTWESSDSETLAVDPKTGEITGVKEGTATVTGTDENGNSVEYTVTVTSNDRDLTPINPPKNMDKGDVADAPKVEDAEGNEVSIVDWTSSNPDVVSVDPETGELTANKPGTSTITGEDEHGNKVEFVVTVKDELNASPSAVTVGVGEDKSAPTLTDIKGNSVNPSDLTWKSGDTSKVTVAADGTITGVAPTEAGKPIKVTGTDANGTKVEISVTVTAADKRPEEKLAEAVIEKYSALENMTEGCTIADNQNYGIIPYFTEEPLNGSQDFGTLSDNYGVIPLSKFLTESEYASNVTFTSTDAKVIKIEDGNVYLWYLPTYAEFLEGGMNAGYHPEAKVIATYTDPVTGEKASQDISVRMCYRGTIMYDPK</sequence>
<feature type="domain" description="BIG2" evidence="3">
    <location>
        <begin position="413"/>
        <end position="493"/>
    </location>
</feature>
<dbReference type="InterPro" id="IPR003343">
    <property type="entry name" value="Big_2"/>
</dbReference>
<feature type="chain" id="PRO_5046820573" evidence="2">
    <location>
        <begin position="31"/>
        <end position="734"/>
    </location>
</feature>
<dbReference type="InterPro" id="IPR008964">
    <property type="entry name" value="Invasin/intimin_cell_adhesion"/>
</dbReference>
<evidence type="ECO:0000313" key="4">
    <source>
        <dbReference type="EMBL" id="MCP1111488.1"/>
    </source>
</evidence>
<evidence type="ECO:0000259" key="3">
    <source>
        <dbReference type="SMART" id="SM00635"/>
    </source>
</evidence>
<dbReference type="SMART" id="SM00635">
    <property type="entry name" value="BID_2"/>
    <property type="match status" value="3"/>
</dbReference>
<name>A0ABT1ELB1_9FIRM</name>
<comment type="caution">
    <text evidence="4">The sequence shown here is derived from an EMBL/GenBank/DDBJ whole genome shotgun (WGS) entry which is preliminary data.</text>
</comment>
<evidence type="ECO:0000313" key="5">
    <source>
        <dbReference type="Proteomes" id="UP001523565"/>
    </source>
</evidence>
<organism evidence="4 5">
    <name type="scientific">Ohessyouella blattaphilus</name>
    <dbReference type="NCBI Taxonomy" id="2949333"/>
    <lineage>
        <taxon>Bacteria</taxon>
        <taxon>Bacillati</taxon>
        <taxon>Bacillota</taxon>
        <taxon>Clostridia</taxon>
        <taxon>Lachnospirales</taxon>
        <taxon>Lachnospiraceae</taxon>
        <taxon>Ohessyouella</taxon>
    </lineage>
</organism>
<feature type="region of interest" description="Disordered" evidence="1">
    <location>
        <begin position="281"/>
        <end position="321"/>
    </location>
</feature>
<protein>
    <submittedName>
        <fullName evidence="4">Ig-like domain-containing protein</fullName>
    </submittedName>
</protein>
<feature type="domain" description="BIG2" evidence="3">
    <location>
        <begin position="495"/>
        <end position="578"/>
    </location>
</feature>
<feature type="signal peptide" evidence="2">
    <location>
        <begin position="1"/>
        <end position="30"/>
    </location>
</feature>
<dbReference type="SUPFAM" id="SSF49373">
    <property type="entry name" value="Invasin/intimin cell-adhesion fragments"/>
    <property type="match status" value="2"/>
</dbReference>
<reference evidence="4 5" key="1">
    <citation type="journal article" date="2022" name="Genome Biol. Evol.">
        <title>Host diet, physiology and behaviors set the stage for Lachnospiraceae cladogenesis.</title>
        <authorList>
            <person name="Vera-Ponce De Leon A."/>
            <person name="Schneider M."/>
            <person name="Jahnes B.C."/>
            <person name="Sadowski V."/>
            <person name="Camuy-Velez L.A."/>
            <person name="Duan J."/>
            <person name="Sabree Z.L."/>
        </authorList>
    </citation>
    <scope>NUCLEOTIDE SEQUENCE [LARGE SCALE GENOMIC DNA]</scope>
    <source>
        <strain evidence="4 5">PAL227</strain>
    </source>
</reference>
<dbReference type="EMBL" id="JAMZFV010000039">
    <property type="protein sequence ID" value="MCP1111488.1"/>
    <property type="molecule type" value="Genomic_DNA"/>
</dbReference>
<feature type="compositionally biased region" description="Polar residues" evidence="1">
    <location>
        <begin position="289"/>
        <end position="321"/>
    </location>
</feature>
<accession>A0ABT1ELB1</accession>
<dbReference type="Proteomes" id="UP001523565">
    <property type="component" value="Unassembled WGS sequence"/>
</dbReference>
<evidence type="ECO:0000256" key="2">
    <source>
        <dbReference type="SAM" id="SignalP"/>
    </source>
</evidence>
<evidence type="ECO:0000256" key="1">
    <source>
        <dbReference type="SAM" id="MobiDB-lite"/>
    </source>
</evidence>